<organism evidence="1 2">
    <name type="scientific">Trichoglossum hirsutum</name>
    <dbReference type="NCBI Taxonomy" id="265104"/>
    <lineage>
        <taxon>Eukaryota</taxon>
        <taxon>Fungi</taxon>
        <taxon>Dikarya</taxon>
        <taxon>Ascomycota</taxon>
        <taxon>Pezizomycotina</taxon>
        <taxon>Geoglossomycetes</taxon>
        <taxon>Geoglossales</taxon>
        <taxon>Geoglossaceae</taxon>
        <taxon>Trichoglossum</taxon>
    </lineage>
</organism>
<dbReference type="InterPro" id="IPR051693">
    <property type="entry name" value="UPF0046_metallophosphoest"/>
</dbReference>
<reference evidence="1" key="1">
    <citation type="submission" date="2021-03" db="EMBL/GenBank/DDBJ databases">
        <title>Comparative genomics and phylogenomic investigation of the class Geoglossomycetes provide insights into ecological specialization and systematics.</title>
        <authorList>
            <person name="Melie T."/>
            <person name="Pirro S."/>
            <person name="Miller A.N."/>
            <person name="Quandt A."/>
        </authorList>
    </citation>
    <scope>NUCLEOTIDE SEQUENCE</scope>
    <source>
        <strain evidence="1">CAQ_001_2017</strain>
    </source>
</reference>
<gene>
    <name evidence="1" type="ORF">GP486_004177</name>
</gene>
<dbReference type="PANTHER" id="PTHR12905:SF0">
    <property type="entry name" value="CALCINEURIN-LIKE PHOSPHOESTERASE DOMAIN-CONTAINING PROTEIN"/>
    <property type="match status" value="1"/>
</dbReference>
<dbReference type="InterPro" id="IPR029052">
    <property type="entry name" value="Metallo-depent_PP-like"/>
</dbReference>
<keyword evidence="2" id="KW-1185">Reference proteome</keyword>
<evidence type="ECO:0000313" key="2">
    <source>
        <dbReference type="Proteomes" id="UP000750711"/>
    </source>
</evidence>
<dbReference type="Gene3D" id="3.60.21.10">
    <property type="match status" value="1"/>
</dbReference>
<dbReference type="PANTHER" id="PTHR12905">
    <property type="entry name" value="METALLOPHOSPHOESTERASE"/>
    <property type="match status" value="1"/>
</dbReference>
<comment type="caution">
    <text evidence="1">The sequence shown here is derived from an EMBL/GenBank/DDBJ whole genome shotgun (WGS) entry which is preliminary data.</text>
</comment>
<proteinExistence type="predicted"/>
<evidence type="ECO:0000313" key="1">
    <source>
        <dbReference type="EMBL" id="KAH0559304.1"/>
    </source>
</evidence>
<dbReference type="EMBL" id="JAGHQM010000631">
    <property type="protein sequence ID" value="KAH0559304.1"/>
    <property type="molecule type" value="Genomic_DNA"/>
</dbReference>
<dbReference type="AlphaFoldDB" id="A0A9P8RPK0"/>
<sequence length="170" mass="19005">ATSGPAATSPIPSFPAVDIVMTHGPPHGRLDETSRDLCVGCPHLLRAVSRARPRLHCFGHIHEAWGAERVRWEEPEEEEEKELPSAAQAGGEWKIKSVTLCDVDEQDVLRERAAYVDVGKESACPLEWGRETLFVNASIMSRRYRPEQAPWRVDLELPFVGVEPEGEVEE</sequence>
<protein>
    <recommendedName>
        <fullName evidence="3">Calcineurin-like phosphoesterase domain-containing protein</fullName>
    </recommendedName>
</protein>
<dbReference type="Proteomes" id="UP000750711">
    <property type="component" value="Unassembled WGS sequence"/>
</dbReference>
<accession>A0A9P8RPK0</accession>
<evidence type="ECO:0008006" key="3">
    <source>
        <dbReference type="Google" id="ProtNLM"/>
    </source>
</evidence>
<feature type="non-terminal residue" evidence="1">
    <location>
        <position position="1"/>
    </location>
</feature>
<dbReference type="SUPFAM" id="SSF56300">
    <property type="entry name" value="Metallo-dependent phosphatases"/>
    <property type="match status" value="1"/>
</dbReference>
<name>A0A9P8RPK0_9PEZI</name>